<dbReference type="EMBL" id="WEGI01000011">
    <property type="protein sequence ID" value="MQY29427.1"/>
    <property type="molecule type" value="Genomic_DNA"/>
</dbReference>
<comment type="cofactor">
    <cofactor evidence="1">
        <name>heme</name>
        <dbReference type="ChEBI" id="CHEBI:30413"/>
    </cofactor>
</comment>
<dbReference type="SUPFAM" id="SSF48264">
    <property type="entry name" value="Cytochrome P450"/>
    <property type="match status" value="1"/>
</dbReference>
<evidence type="ECO:0000256" key="5">
    <source>
        <dbReference type="ARBA" id="ARBA00023002"/>
    </source>
</evidence>
<keyword evidence="7 8" id="KW-0503">Monooxygenase</keyword>
<feature type="region of interest" description="Disordered" evidence="9">
    <location>
        <begin position="70"/>
        <end position="89"/>
    </location>
</feature>
<dbReference type="EC" id="1.14.-.-" evidence="10"/>
<comment type="caution">
    <text evidence="10">The sequence shown here is derived from an EMBL/GenBank/DDBJ whole genome shotgun (WGS) entry which is preliminary data.</text>
</comment>
<dbReference type="PANTHER" id="PTHR46696:SF1">
    <property type="entry name" value="CYTOCHROME P450 YJIB-RELATED"/>
    <property type="match status" value="1"/>
</dbReference>
<keyword evidence="4 8" id="KW-0479">Metal-binding</keyword>
<dbReference type="OrthoDB" id="3664945at2"/>
<evidence type="ECO:0000256" key="3">
    <source>
        <dbReference type="ARBA" id="ARBA00022617"/>
    </source>
</evidence>
<evidence type="ECO:0000313" key="11">
    <source>
        <dbReference type="Proteomes" id="UP000431401"/>
    </source>
</evidence>
<organism evidence="10 11">
    <name type="scientific">Nocardia aurantia</name>
    <dbReference type="NCBI Taxonomy" id="2585199"/>
    <lineage>
        <taxon>Bacteria</taxon>
        <taxon>Bacillati</taxon>
        <taxon>Actinomycetota</taxon>
        <taxon>Actinomycetes</taxon>
        <taxon>Mycobacteriales</taxon>
        <taxon>Nocardiaceae</taxon>
        <taxon>Nocardia</taxon>
    </lineage>
</organism>
<comment type="similarity">
    <text evidence="2 8">Belongs to the cytochrome P450 family.</text>
</comment>
<evidence type="ECO:0000256" key="2">
    <source>
        <dbReference type="ARBA" id="ARBA00010617"/>
    </source>
</evidence>
<evidence type="ECO:0000256" key="1">
    <source>
        <dbReference type="ARBA" id="ARBA00001971"/>
    </source>
</evidence>
<dbReference type="PRINTS" id="PR00385">
    <property type="entry name" value="P450"/>
</dbReference>
<dbReference type="PROSITE" id="PS00086">
    <property type="entry name" value="CYTOCHROME_P450"/>
    <property type="match status" value="1"/>
</dbReference>
<protein>
    <submittedName>
        <fullName evidence="10">Mycinamicin IV hydroxylase/epoxidase</fullName>
        <ecNumber evidence="10">1.14.-.-</ecNumber>
    </submittedName>
</protein>
<dbReference type="GO" id="GO:0005506">
    <property type="term" value="F:iron ion binding"/>
    <property type="evidence" value="ECO:0007669"/>
    <property type="project" value="InterPro"/>
</dbReference>
<proteinExistence type="inferred from homology"/>
<sequence length="400" mass="44094">MTAPTEVRQYPFGEPVRLEIHPLFATLRREEPVSRIRLPYGGDGWLVTRYADVKRVLADPRFSRAVTVGRDDIPRSTPEPARANSLLSMDPPEHTRLRKLVSKAFTARRVAELRPRAQQIADGLLDTVERTGAPADLVRGLALPLPVTVICEMLGVPPEEHHRFRDFSDTVMATTAYSLAQIRAARAALEDYLTELVARRRATPTDDLYGALVAARDNEDRLSEAELVNLGVTILIAGHETTANQIANFAYVLLSDPDRWELLLRRPDLVPAAVEELLRYVQLGSGAAFARVATEDVELGGVTVRAGEAVFASIQSANRDDAVFADSERLDLTRETSVHVAFGHGAHHCLGAQLARVELQVALSSLLRRFPALHLAVPPDEIPWKTGLLVRGPSELMVGW</sequence>
<dbReference type="InterPro" id="IPR036396">
    <property type="entry name" value="Cyt_P450_sf"/>
</dbReference>
<dbReference type="GO" id="GO:0016705">
    <property type="term" value="F:oxidoreductase activity, acting on paired donors, with incorporation or reduction of molecular oxygen"/>
    <property type="evidence" value="ECO:0007669"/>
    <property type="project" value="InterPro"/>
</dbReference>
<dbReference type="PRINTS" id="PR00359">
    <property type="entry name" value="BP450"/>
</dbReference>
<dbReference type="Pfam" id="PF00067">
    <property type="entry name" value="p450"/>
    <property type="match status" value="1"/>
</dbReference>
<dbReference type="GO" id="GO:0020037">
    <property type="term" value="F:heme binding"/>
    <property type="evidence" value="ECO:0007669"/>
    <property type="project" value="InterPro"/>
</dbReference>
<evidence type="ECO:0000313" key="10">
    <source>
        <dbReference type="EMBL" id="MQY29427.1"/>
    </source>
</evidence>
<keyword evidence="3 8" id="KW-0349">Heme</keyword>
<gene>
    <name evidence="10" type="primary">mycG</name>
    <name evidence="10" type="ORF">NRB56_50170</name>
</gene>
<dbReference type="FunFam" id="1.10.630.10:FF:000018">
    <property type="entry name" value="Cytochrome P450 monooxygenase"/>
    <property type="match status" value="1"/>
</dbReference>
<dbReference type="InterPro" id="IPR001128">
    <property type="entry name" value="Cyt_P450"/>
</dbReference>
<evidence type="ECO:0000256" key="7">
    <source>
        <dbReference type="ARBA" id="ARBA00023033"/>
    </source>
</evidence>
<dbReference type="GO" id="GO:0004497">
    <property type="term" value="F:monooxygenase activity"/>
    <property type="evidence" value="ECO:0007669"/>
    <property type="project" value="UniProtKB-KW"/>
</dbReference>
<dbReference type="Proteomes" id="UP000431401">
    <property type="component" value="Unassembled WGS sequence"/>
</dbReference>
<name>A0A7K0DV85_9NOCA</name>
<evidence type="ECO:0000256" key="9">
    <source>
        <dbReference type="SAM" id="MobiDB-lite"/>
    </source>
</evidence>
<reference evidence="10 11" key="1">
    <citation type="submission" date="2019-10" db="EMBL/GenBank/DDBJ databases">
        <title>Nocardia macrotermitis sp. nov. and Nocardia aurantia sp. nov., isolated from the gut of fungus growing-termite Macrotermes natalensis.</title>
        <authorList>
            <person name="Benndorf R."/>
            <person name="Schwitalla J."/>
            <person name="Martin K."/>
            <person name="De Beer W."/>
            <person name="Kaster A.-K."/>
            <person name="Vollmers J."/>
            <person name="Poulsen M."/>
            <person name="Beemelmanns C."/>
        </authorList>
    </citation>
    <scope>NUCLEOTIDE SEQUENCE [LARGE SCALE GENOMIC DNA]</scope>
    <source>
        <strain evidence="10 11">RB56</strain>
    </source>
</reference>
<evidence type="ECO:0000256" key="4">
    <source>
        <dbReference type="ARBA" id="ARBA00022723"/>
    </source>
</evidence>
<keyword evidence="6 8" id="KW-0408">Iron</keyword>
<evidence type="ECO:0000256" key="6">
    <source>
        <dbReference type="ARBA" id="ARBA00023004"/>
    </source>
</evidence>
<dbReference type="RefSeq" id="WP_153346303.1">
    <property type="nucleotide sequence ID" value="NZ_WEGI01000011.1"/>
</dbReference>
<keyword evidence="5 8" id="KW-0560">Oxidoreductase</keyword>
<dbReference type="CDD" id="cd11031">
    <property type="entry name" value="Cyp158A-like"/>
    <property type="match status" value="1"/>
</dbReference>
<dbReference type="Gene3D" id="1.10.630.10">
    <property type="entry name" value="Cytochrome P450"/>
    <property type="match status" value="1"/>
</dbReference>
<accession>A0A7K0DV85</accession>
<dbReference type="PANTHER" id="PTHR46696">
    <property type="entry name" value="P450, PUTATIVE (EUROFUNG)-RELATED"/>
    <property type="match status" value="1"/>
</dbReference>
<keyword evidence="11" id="KW-1185">Reference proteome</keyword>
<dbReference type="InterPro" id="IPR017972">
    <property type="entry name" value="Cyt_P450_CS"/>
</dbReference>
<evidence type="ECO:0000256" key="8">
    <source>
        <dbReference type="RuleBase" id="RU000461"/>
    </source>
</evidence>
<dbReference type="InterPro" id="IPR002397">
    <property type="entry name" value="Cyt_P450_B"/>
</dbReference>
<dbReference type="AlphaFoldDB" id="A0A7K0DV85"/>